<gene>
    <name evidence="1" type="ORF">BHM03_00022799</name>
</gene>
<sequence>KKCDGHKLHVKSSSIDFPRTVSEISNTGHSQRISPWEVVRARFHEKIRRSKTLCKVELRLVFRAPSRKFKILALPDVLAHGKSYEHSLMKKCKGHKLCVKSRAKSSFDRFFVHHFRNSKYCPFPTY</sequence>
<protein>
    <submittedName>
        <fullName evidence="1">Uncharacterized protein</fullName>
    </submittedName>
</protein>
<organism evidence="1">
    <name type="scientific">Ensete ventricosum</name>
    <name type="common">Abyssinian banana</name>
    <name type="synonym">Musa ensete</name>
    <dbReference type="NCBI Taxonomy" id="4639"/>
    <lineage>
        <taxon>Eukaryota</taxon>
        <taxon>Viridiplantae</taxon>
        <taxon>Streptophyta</taxon>
        <taxon>Embryophyta</taxon>
        <taxon>Tracheophyta</taxon>
        <taxon>Spermatophyta</taxon>
        <taxon>Magnoliopsida</taxon>
        <taxon>Liliopsida</taxon>
        <taxon>Zingiberales</taxon>
        <taxon>Musaceae</taxon>
        <taxon>Ensete</taxon>
    </lineage>
</organism>
<proteinExistence type="predicted"/>
<dbReference type="EMBL" id="KV875885">
    <property type="protein sequence ID" value="RZR73328.1"/>
    <property type="molecule type" value="Genomic_DNA"/>
</dbReference>
<name>A0A445MGJ9_ENSVE</name>
<reference evidence="1" key="1">
    <citation type="journal article" date="2018" name="Data Brief">
        <title>Genome sequence data from 17 accessions of Ensete ventricosum, a staple food crop for millions in Ethiopia.</title>
        <authorList>
            <person name="Yemataw Z."/>
            <person name="Muzemil S."/>
            <person name="Ambachew D."/>
            <person name="Tripathi L."/>
            <person name="Tesfaye K."/>
            <person name="Chala A."/>
            <person name="Farbos A."/>
            <person name="O'Neill P."/>
            <person name="Moore K."/>
            <person name="Grant M."/>
            <person name="Studholme D.J."/>
        </authorList>
    </citation>
    <scope>NUCLEOTIDE SEQUENCE [LARGE SCALE GENOMIC DNA]</scope>
    <source>
        <tissue evidence="1">Leaf</tissue>
    </source>
</reference>
<feature type="non-terminal residue" evidence="1">
    <location>
        <position position="1"/>
    </location>
</feature>
<evidence type="ECO:0000313" key="1">
    <source>
        <dbReference type="EMBL" id="RZR73328.1"/>
    </source>
</evidence>
<dbReference type="Proteomes" id="UP000290560">
    <property type="component" value="Unassembled WGS sequence"/>
</dbReference>
<dbReference type="AlphaFoldDB" id="A0A445MGJ9"/>
<accession>A0A445MGJ9</accession>